<name>A0A4C1W011_EUMVA</name>
<keyword evidence="2" id="KW-1185">Reference proteome</keyword>
<evidence type="ECO:0000313" key="2">
    <source>
        <dbReference type="Proteomes" id="UP000299102"/>
    </source>
</evidence>
<dbReference type="AlphaFoldDB" id="A0A4C1W011"/>
<protein>
    <submittedName>
        <fullName evidence="1">Uncharacterized protein</fullName>
    </submittedName>
</protein>
<dbReference type="Proteomes" id="UP000299102">
    <property type="component" value="Unassembled WGS sequence"/>
</dbReference>
<dbReference type="EMBL" id="BGZK01000459">
    <property type="protein sequence ID" value="GBP44856.1"/>
    <property type="molecule type" value="Genomic_DNA"/>
</dbReference>
<accession>A0A4C1W011</accession>
<comment type="caution">
    <text evidence="1">The sequence shown here is derived from an EMBL/GenBank/DDBJ whole genome shotgun (WGS) entry which is preliminary data.</text>
</comment>
<sequence>MSKSYHGKICSLCLPLWETGYRPSRHPLTRRKTSRARAFEFPRYASGAREPRTRAGSRVMTRRGLTPITPRARGRYAFTVRRRGAWTIAVVGARGGSSWTRRKVTIIVIYGVALDPAGGVSRRRDVLMFRSTENVTSASNVHEPNERETITTLQLEFLRYSVRLTSREDCQNYLSQFFDQNSQHFYNNGAMSLPTKWQEAVEQNGIYIYKLAQQTALSRGWLAHIVFSSFVTIDVNLKPGLAFDSDPSHTFYSDSNTTFVLKPSPVLNFSLAFNCDPVPVLDSIPRSASNSHSATNHNPDLNETQGKQFLHLLYFDPD</sequence>
<reference evidence="1 2" key="1">
    <citation type="journal article" date="2019" name="Commun. Biol.">
        <title>The bagworm genome reveals a unique fibroin gene that provides high tensile strength.</title>
        <authorList>
            <person name="Kono N."/>
            <person name="Nakamura H."/>
            <person name="Ohtoshi R."/>
            <person name="Tomita M."/>
            <person name="Numata K."/>
            <person name="Arakawa K."/>
        </authorList>
    </citation>
    <scope>NUCLEOTIDE SEQUENCE [LARGE SCALE GENOMIC DNA]</scope>
</reference>
<evidence type="ECO:0000313" key="1">
    <source>
        <dbReference type="EMBL" id="GBP44856.1"/>
    </source>
</evidence>
<proteinExistence type="predicted"/>
<gene>
    <name evidence="1" type="ORF">EVAR_75725_1</name>
</gene>
<organism evidence="1 2">
    <name type="scientific">Eumeta variegata</name>
    <name type="common">Bagworm moth</name>
    <name type="synonym">Eumeta japonica</name>
    <dbReference type="NCBI Taxonomy" id="151549"/>
    <lineage>
        <taxon>Eukaryota</taxon>
        <taxon>Metazoa</taxon>
        <taxon>Ecdysozoa</taxon>
        <taxon>Arthropoda</taxon>
        <taxon>Hexapoda</taxon>
        <taxon>Insecta</taxon>
        <taxon>Pterygota</taxon>
        <taxon>Neoptera</taxon>
        <taxon>Endopterygota</taxon>
        <taxon>Lepidoptera</taxon>
        <taxon>Glossata</taxon>
        <taxon>Ditrysia</taxon>
        <taxon>Tineoidea</taxon>
        <taxon>Psychidae</taxon>
        <taxon>Oiketicinae</taxon>
        <taxon>Eumeta</taxon>
    </lineage>
</organism>